<comment type="caution">
    <text evidence="6">The sequence shown here is derived from an EMBL/GenBank/DDBJ whole genome shotgun (WGS) entry which is preliminary data.</text>
</comment>
<dbReference type="PANTHER" id="PTHR13693:SF3">
    <property type="entry name" value="LD36009P"/>
    <property type="match status" value="1"/>
</dbReference>
<name>A0A918EM08_9ACTN</name>
<gene>
    <name evidence="6" type="ORF">GCM10010249_28140</name>
</gene>
<evidence type="ECO:0000256" key="2">
    <source>
        <dbReference type="ARBA" id="ARBA00013187"/>
    </source>
</evidence>
<dbReference type="Gene3D" id="3.40.640.10">
    <property type="entry name" value="Type I PLP-dependent aspartate aminotransferase-like (Major domain)"/>
    <property type="match status" value="1"/>
</dbReference>
<dbReference type="PANTHER" id="PTHR13693">
    <property type="entry name" value="CLASS II AMINOTRANSFERASE/8-AMINO-7-OXONONANOATE SYNTHASE"/>
    <property type="match status" value="1"/>
</dbReference>
<sequence>MHLGPALTSTLDLIDRWRKEDTYPFFPVVSEAAATRAVIRSGRQDAGSRAEQRVTVLASADYLGIGHHPDVLRGATDAVRRFGTNTYGTQAVGGFTVLHHALEEAVAAHFARPAALLFPTGMQANLGVLATLAGPGDTVLSDQFSHGSIVMGARLSGADTRTFRHNDAEHLDRLLADVTTGRRLVVVDGLYSAHGDLAPLADLAEVAERHDALLVVDEAHSGGALGENGRGAAELLAVEDRVHVVTGTFSKAFASTGGFVCAGERVIDALRHSAGAYLLSLGLPPATVGAALAAVGVVRREGADRRAALARNARTLRSLLHRAHVDTADSAAHVVVVPTGLVDRTARIARALARQGLLVTPLLPPAVPIGAARLRLGVTAGHTDEDLALAARLVAAALAHDPR</sequence>
<dbReference type="GO" id="GO:0016874">
    <property type="term" value="F:ligase activity"/>
    <property type="evidence" value="ECO:0007669"/>
    <property type="project" value="UniProtKB-KW"/>
</dbReference>
<evidence type="ECO:0000256" key="3">
    <source>
        <dbReference type="ARBA" id="ARBA00022679"/>
    </source>
</evidence>
<evidence type="ECO:0000256" key="1">
    <source>
        <dbReference type="ARBA" id="ARBA00001933"/>
    </source>
</evidence>
<dbReference type="RefSeq" id="WP_189533566.1">
    <property type="nucleotide sequence ID" value="NZ_BMSV01000005.1"/>
</dbReference>
<dbReference type="GO" id="GO:0008710">
    <property type="term" value="F:8-amino-7-oxononanoate synthase activity"/>
    <property type="evidence" value="ECO:0007669"/>
    <property type="project" value="UniProtKB-EC"/>
</dbReference>
<dbReference type="InterPro" id="IPR015421">
    <property type="entry name" value="PyrdxlP-dep_Trfase_major"/>
</dbReference>
<evidence type="ECO:0000313" key="7">
    <source>
        <dbReference type="Proteomes" id="UP000654123"/>
    </source>
</evidence>
<keyword evidence="3" id="KW-0808">Transferase</keyword>
<dbReference type="Gene3D" id="3.90.1150.10">
    <property type="entry name" value="Aspartate Aminotransferase, domain 1"/>
    <property type="match status" value="1"/>
</dbReference>
<dbReference type="GO" id="GO:0030170">
    <property type="term" value="F:pyridoxal phosphate binding"/>
    <property type="evidence" value="ECO:0007669"/>
    <property type="project" value="InterPro"/>
</dbReference>
<reference evidence="6" key="2">
    <citation type="submission" date="2020-09" db="EMBL/GenBank/DDBJ databases">
        <authorList>
            <person name="Sun Q."/>
            <person name="Ohkuma M."/>
        </authorList>
    </citation>
    <scope>NUCLEOTIDE SEQUENCE</scope>
    <source>
        <strain evidence="6">JCM 4335</strain>
    </source>
</reference>
<dbReference type="InterPro" id="IPR015422">
    <property type="entry name" value="PyrdxlP-dep_Trfase_small"/>
</dbReference>
<dbReference type="Proteomes" id="UP000654123">
    <property type="component" value="Unassembled WGS sequence"/>
</dbReference>
<evidence type="ECO:0000256" key="4">
    <source>
        <dbReference type="ARBA" id="ARBA00047715"/>
    </source>
</evidence>
<comment type="catalytic activity">
    <reaction evidence="4">
        <text>6-carboxyhexanoyl-[ACP] + L-alanine + H(+) = (8S)-8-amino-7-oxononanoate + holo-[ACP] + CO2</text>
        <dbReference type="Rhea" id="RHEA:42288"/>
        <dbReference type="Rhea" id="RHEA-COMP:9685"/>
        <dbReference type="Rhea" id="RHEA-COMP:9955"/>
        <dbReference type="ChEBI" id="CHEBI:15378"/>
        <dbReference type="ChEBI" id="CHEBI:16526"/>
        <dbReference type="ChEBI" id="CHEBI:57972"/>
        <dbReference type="ChEBI" id="CHEBI:64479"/>
        <dbReference type="ChEBI" id="CHEBI:78846"/>
        <dbReference type="ChEBI" id="CHEBI:149468"/>
        <dbReference type="EC" id="2.3.1.47"/>
    </reaction>
</comment>
<keyword evidence="7" id="KW-1185">Reference proteome</keyword>
<comment type="cofactor">
    <cofactor evidence="1">
        <name>pyridoxal 5'-phosphate</name>
        <dbReference type="ChEBI" id="CHEBI:597326"/>
    </cofactor>
</comment>
<dbReference type="AlphaFoldDB" id="A0A918EM08"/>
<dbReference type="Pfam" id="PF00155">
    <property type="entry name" value="Aminotran_1_2"/>
    <property type="match status" value="1"/>
</dbReference>
<dbReference type="EMBL" id="BMSV01000005">
    <property type="protein sequence ID" value="GGQ08114.1"/>
    <property type="molecule type" value="Genomic_DNA"/>
</dbReference>
<protein>
    <recommendedName>
        <fullName evidence="2">8-amino-7-oxononanoate synthase</fullName>
        <ecNumber evidence="2">2.3.1.47</ecNumber>
    </recommendedName>
</protein>
<dbReference type="InterPro" id="IPR004839">
    <property type="entry name" value="Aminotransferase_I/II_large"/>
</dbReference>
<dbReference type="InterPro" id="IPR050087">
    <property type="entry name" value="AON_synthase_class-II"/>
</dbReference>
<evidence type="ECO:0000259" key="5">
    <source>
        <dbReference type="Pfam" id="PF00155"/>
    </source>
</evidence>
<dbReference type="InterPro" id="IPR015424">
    <property type="entry name" value="PyrdxlP-dep_Trfase"/>
</dbReference>
<evidence type="ECO:0000313" key="6">
    <source>
        <dbReference type="EMBL" id="GGQ08114.1"/>
    </source>
</evidence>
<accession>A0A918EM08</accession>
<reference evidence="6" key="1">
    <citation type="journal article" date="2014" name="Int. J. Syst. Evol. Microbiol.">
        <title>Complete genome sequence of Corynebacterium casei LMG S-19264T (=DSM 44701T), isolated from a smear-ripened cheese.</title>
        <authorList>
            <consortium name="US DOE Joint Genome Institute (JGI-PGF)"/>
            <person name="Walter F."/>
            <person name="Albersmeier A."/>
            <person name="Kalinowski J."/>
            <person name="Ruckert C."/>
        </authorList>
    </citation>
    <scope>NUCLEOTIDE SEQUENCE</scope>
    <source>
        <strain evidence="6">JCM 4335</strain>
    </source>
</reference>
<keyword evidence="6" id="KW-0436">Ligase</keyword>
<organism evidence="6 7">
    <name type="scientific">Streptomyces roseolilacinus</name>
    <dbReference type="NCBI Taxonomy" id="66904"/>
    <lineage>
        <taxon>Bacteria</taxon>
        <taxon>Bacillati</taxon>
        <taxon>Actinomycetota</taxon>
        <taxon>Actinomycetes</taxon>
        <taxon>Kitasatosporales</taxon>
        <taxon>Streptomycetaceae</taxon>
        <taxon>Streptomyces</taxon>
    </lineage>
</organism>
<proteinExistence type="predicted"/>
<feature type="domain" description="Aminotransferase class I/classII large" evidence="5">
    <location>
        <begin position="54"/>
        <end position="391"/>
    </location>
</feature>
<dbReference type="EC" id="2.3.1.47" evidence="2"/>
<dbReference type="SUPFAM" id="SSF53383">
    <property type="entry name" value="PLP-dependent transferases"/>
    <property type="match status" value="1"/>
</dbReference>